<dbReference type="InterPro" id="IPR003945">
    <property type="entry name" value="NU5C-like"/>
</dbReference>
<dbReference type="PANTHER" id="PTHR42829">
    <property type="entry name" value="NADH-UBIQUINONE OXIDOREDUCTASE CHAIN 5"/>
    <property type="match status" value="1"/>
</dbReference>
<dbReference type="EC" id="7.1.1.2" evidence="2"/>
<feature type="transmembrane region" description="Helical" evidence="15">
    <location>
        <begin position="119"/>
        <end position="136"/>
    </location>
</feature>
<dbReference type="InterPro" id="IPR010934">
    <property type="entry name" value="NADH_DH_su5_C"/>
</dbReference>
<dbReference type="GO" id="GO:0015990">
    <property type="term" value="P:electron transport coupled proton transport"/>
    <property type="evidence" value="ECO:0007669"/>
    <property type="project" value="TreeGrafter"/>
</dbReference>
<evidence type="ECO:0000256" key="6">
    <source>
        <dbReference type="ARBA" id="ARBA00022692"/>
    </source>
</evidence>
<keyword evidence="5" id="KW-0679">Respiratory chain</keyword>
<feature type="transmembrane region" description="Helical" evidence="15">
    <location>
        <begin position="382"/>
        <end position="399"/>
    </location>
</feature>
<evidence type="ECO:0000313" key="19">
    <source>
        <dbReference type="EMBL" id="MBI4594755.1"/>
    </source>
</evidence>
<feature type="transmembrane region" description="Helical" evidence="15">
    <location>
        <begin position="318"/>
        <end position="339"/>
    </location>
</feature>
<keyword evidence="11" id="KW-0830">Ubiquinone</keyword>
<gene>
    <name evidence="19" type="primary">nuoL</name>
    <name evidence="19" type="ORF">HY730_00065</name>
</gene>
<feature type="domain" description="NADH-Ubiquinone oxidoreductase (complex I) chain 5 N-terminal" evidence="17">
    <location>
        <begin position="70"/>
        <end position="120"/>
    </location>
</feature>
<feature type="domain" description="NADH:quinone oxidoreductase/Mrp antiporter transmembrane" evidence="16">
    <location>
        <begin position="136"/>
        <end position="432"/>
    </location>
</feature>
<feature type="transmembrane region" description="Helical" evidence="15">
    <location>
        <begin position="419"/>
        <end position="445"/>
    </location>
</feature>
<feature type="domain" description="NADH dehydrogenase subunit 5 C-terminal" evidence="18">
    <location>
        <begin position="435"/>
        <end position="633"/>
    </location>
</feature>
<feature type="transmembrane region" description="Helical" evidence="15">
    <location>
        <begin position="622"/>
        <end position="640"/>
    </location>
</feature>
<dbReference type="InterPro" id="IPR001516">
    <property type="entry name" value="Proton_antipo_N"/>
</dbReference>
<evidence type="ECO:0000256" key="8">
    <source>
        <dbReference type="ARBA" id="ARBA00022982"/>
    </source>
</evidence>
<evidence type="ECO:0000256" key="9">
    <source>
        <dbReference type="ARBA" id="ARBA00022989"/>
    </source>
</evidence>
<keyword evidence="12 15" id="KW-0472">Membrane</keyword>
<evidence type="ECO:0000256" key="15">
    <source>
        <dbReference type="SAM" id="Phobius"/>
    </source>
</evidence>
<dbReference type="Pfam" id="PF00361">
    <property type="entry name" value="Proton_antipo_M"/>
    <property type="match status" value="1"/>
</dbReference>
<dbReference type="InterPro" id="IPR001750">
    <property type="entry name" value="ND/Mrp_TM"/>
</dbReference>
<dbReference type="NCBIfam" id="TIGR01974">
    <property type="entry name" value="NDH_I_L"/>
    <property type="match status" value="1"/>
</dbReference>
<keyword evidence="6 14" id="KW-0812">Transmembrane</keyword>
<dbReference type="GO" id="GO:0008137">
    <property type="term" value="F:NADH dehydrogenase (ubiquinone) activity"/>
    <property type="evidence" value="ECO:0007669"/>
    <property type="project" value="UniProtKB-EC"/>
</dbReference>
<evidence type="ECO:0000256" key="2">
    <source>
        <dbReference type="ARBA" id="ARBA00012944"/>
    </source>
</evidence>
<feature type="transmembrane region" description="Helical" evidence="15">
    <location>
        <begin position="220"/>
        <end position="243"/>
    </location>
</feature>
<feature type="transmembrane region" description="Helical" evidence="15">
    <location>
        <begin position="345"/>
        <end position="362"/>
    </location>
</feature>
<name>A0A933GLE6_UNCTE</name>
<evidence type="ECO:0000256" key="3">
    <source>
        <dbReference type="ARBA" id="ARBA00021096"/>
    </source>
</evidence>
<dbReference type="AlphaFoldDB" id="A0A933GLE6"/>
<organism evidence="19 20">
    <name type="scientific">Tectimicrobiota bacterium</name>
    <dbReference type="NCBI Taxonomy" id="2528274"/>
    <lineage>
        <taxon>Bacteria</taxon>
        <taxon>Pseudomonadati</taxon>
        <taxon>Nitrospinota/Tectimicrobiota group</taxon>
        <taxon>Candidatus Tectimicrobiota</taxon>
    </lineage>
</organism>
<dbReference type="Pfam" id="PF00662">
    <property type="entry name" value="Proton_antipo_N"/>
    <property type="match status" value="1"/>
</dbReference>
<comment type="catalytic activity">
    <reaction evidence="13">
        <text>a ubiquinone + NADH + 5 H(+)(in) = a ubiquinol + NAD(+) + 4 H(+)(out)</text>
        <dbReference type="Rhea" id="RHEA:29091"/>
        <dbReference type="Rhea" id="RHEA-COMP:9565"/>
        <dbReference type="Rhea" id="RHEA-COMP:9566"/>
        <dbReference type="ChEBI" id="CHEBI:15378"/>
        <dbReference type="ChEBI" id="CHEBI:16389"/>
        <dbReference type="ChEBI" id="CHEBI:17976"/>
        <dbReference type="ChEBI" id="CHEBI:57540"/>
        <dbReference type="ChEBI" id="CHEBI:57945"/>
        <dbReference type="EC" id="7.1.1.2"/>
    </reaction>
</comment>
<evidence type="ECO:0000256" key="5">
    <source>
        <dbReference type="ARBA" id="ARBA00022660"/>
    </source>
</evidence>
<evidence type="ECO:0000259" key="17">
    <source>
        <dbReference type="Pfam" id="PF00662"/>
    </source>
</evidence>
<evidence type="ECO:0000256" key="4">
    <source>
        <dbReference type="ARBA" id="ARBA00022448"/>
    </source>
</evidence>
<evidence type="ECO:0000256" key="1">
    <source>
        <dbReference type="ARBA" id="ARBA00004127"/>
    </source>
</evidence>
<dbReference type="GO" id="GO:0012505">
    <property type="term" value="C:endomembrane system"/>
    <property type="evidence" value="ECO:0007669"/>
    <property type="project" value="UniProtKB-SubCell"/>
</dbReference>
<sequence length="641" mass="70554">MLSLVWLVPIFPMLGVVVNAFFGHKLKKAHVGYVACSAVGVSLAIALSIFFTMLAIPAADRTLSVRLFTWIAAGVFKAELSFLADPLSAIMMLVVTGVGFLIHIYSIGYMHDDPRYSRFFTYLNLFTFFMLILVVADNLLLMFVGWEGVGLCSYLLIGFWFERKSAADAGKKAFVVNRIGDFGFLLAIMLTFTLFGTVQFNEIFAKIPALTKSGELTTALATVITLLLFLGAVGKSAQIPLYVWLPDAMEGPTPVSALIHAATMVTAGVYMVVRTSPLYVLAPFSMEVVATIGALTAIFSASIGLVQNDIKRVMAYSTVSQLGYMFMGAGVGAFSAAIFHLWTHAFFKALLFLGAGSVIHALSGEQDMRNMGGLKKHLSITYGVLLVASLALSGIPPFAGFFSKDEILWEAWSSPHGSWFFWLLGAVAALMTAFYSFRMIFLTFYGEPRMSEEVKHHLHESPPVMTNPLLILAFFSVVAGLLGLPLTQKYNFMHSFLSPVLAHEEVMEAVHGLSAEVTMMMISVVIALAGIAIAAYMYLSRPEVPERLARSFSGVYQLLLNKYYVDEIYEVLFVNSTKKLGTWLWNFWDSTVIDRLGVDGTAQLIQWGSGQLRRIQLGYVRSYAFSIIVGVVFILGYLIFA</sequence>
<evidence type="ECO:0000313" key="20">
    <source>
        <dbReference type="Proteomes" id="UP000772181"/>
    </source>
</evidence>
<keyword evidence="7" id="KW-1278">Translocase</keyword>
<evidence type="ECO:0000256" key="14">
    <source>
        <dbReference type="RuleBase" id="RU000320"/>
    </source>
</evidence>
<feature type="transmembrane region" description="Helical" evidence="15">
    <location>
        <begin position="142"/>
        <end position="161"/>
    </location>
</feature>
<dbReference type="GO" id="GO:0042773">
    <property type="term" value="P:ATP synthesis coupled electron transport"/>
    <property type="evidence" value="ECO:0007669"/>
    <property type="project" value="InterPro"/>
</dbReference>
<dbReference type="PANTHER" id="PTHR42829:SF2">
    <property type="entry name" value="NADH-UBIQUINONE OXIDOREDUCTASE CHAIN 5"/>
    <property type="match status" value="1"/>
</dbReference>
<evidence type="ECO:0000256" key="11">
    <source>
        <dbReference type="ARBA" id="ARBA00023075"/>
    </source>
</evidence>
<keyword evidence="8" id="KW-0249">Electron transport</keyword>
<accession>A0A933GLE6</accession>
<feature type="transmembrane region" description="Helical" evidence="15">
    <location>
        <begin position="255"/>
        <end position="273"/>
    </location>
</feature>
<dbReference type="Proteomes" id="UP000772181">
    <property type="component" value="Unassembled WGS sequence"/>
</dbReference>
<feature type="transmembrane region" description="Helical" evidence="15">
    <location>
        <begin position="182"/>
        <end position="200"/>
    </location>
</feature>
<feature type="transmembrane region" description="Helical" evidence="15">
    <location>
        <begin position="87"/>
        <end position="107"/>
    </location>
</feature>
<keyword evidence="4" id="KW-0813">Transport</keyword>
<dbReference type="GO" id="GO:0016020">
    <property type="term" value="C:membrane"/>
    <property type="evidence" value="ECO:0007669"/>
    <property type="project" value="UniProtKB-SubCell"/>
</dbReference>
<keyword evidence="10" id="KW-0520">NAD</keyword>
<dbReference type="Pfam" id="PF06455">
    <property type="entry name" value="NADH5_C"/>
    <property type="match status" value="1"/>
</dbReference>
<feature type="transmembrane region" description="Helical" evidence="15">
    <location>
        <begin position="279"/>
        <end position="306"/>
    </location>
</feature>
<evidence type="ECO:0000256" key="13">
    <source>
        <dbReference type="ARBA" id="ARBA00049551"/>
    </source>
</evidence>
<dbReference type="GO" id="GO:0003954">
    <property type="term" value="F:NADH dehydrogenase activity"/>
    <property type="evidence" value="ECO:0007669"/>
    <property type="project" value="TreeGrafter"/>
</dbReference>
<dbReference type="InterPro" id="IPR018393">
    <property type="entry name" value="NADHpl_OxRdtase_5_subgr"/>
</dbReference>
<dbReference type="PRINTS" id="PR01434">
    <property type="entry name" value="NADHDHGNASE5"/>
</dbReference>
<comment type="caution">
    <text evidence="19">The sequence shown here is derived from an EMBL/GenBank/DDBJ whole genome shotgun (WGS) entry which is preliminary data.</text>
</comment>
<comment type="subcellular location">
    <subcellularLocation>
        <location evidence="1">Endomembrane system</location>
        <topology evidence="1">Multi-pass membrane protein</topology>
    </subcellularLocation>
    <subcellularLocation>
        <location evidence="14">Membrane</location>
        <topology evidence="14">Multi-pass membrane protein</topology>
    </subcellularLocation>
</comment>
<evidence type="ECO:0000256" key="10">
    <source>
        <dbReference type="ARBA" id="ARBA00023027"/>
    </source>
</evidence>
<dbReference type="GO" id="GO:0048038">
    <property type="term" value="F:quinone binding"/>
    <property type="evidence" value="ECO:0007669"/>
    <property type="project" value="UniProtKB-KW"/>
</dbReference>
<dbReference type="EMBL" id="JACQWF010000004">
    <property type="protein sequence ID" value="MBI4594755.1"/>
    <property type="molecule type" value="Genomic_DNA"/>
</dbReference>
<feature type="transmembrane region" description="Helical" evidence="15">
    <location>
        <begin position="6"/>
        <end position="24"/>
    </location>
</feature>
<evidence type="ECO:0000256" key="7">
    <source>
        <dbReference type="ARBA" id="ARBA00022967"/>
    </source>
</evidence>
<evidence type="ECO:0000256" key="12">
    <source>
        <dbReference type="ARBA" id="ARBA00023136"/>
    </source>
</evidence>
<evidence type="ECO:0000259" key="16">
    <source>
        <dbReference type="Pfam" id="PF00361"/>
    </source>
</evidence>
<feature type="transmembrane region" description="Helical" evidence="15">
    <location>
        <begin position="517"/>
        <end position="539"/>
    </location>
</feature>
<keyword evidence="9 15" id="KW-1133">Transmembrane helix</keyword>
<evidence type="ECO:0000259" key="18">
    <source>
        <dbReference type="Pfam" id="PF06455"/>
    </source>
</evidence>
<proteinExistence type="predicted"/>
<feature type="transmembrane region" description="Helical" evidence="15">
    <location>
        <begin position="466"/>
        <end position="486"/>
    </location>
</feature>
<dbReference type="Gene3D" id="1.20.5.2700">
    <property type="match status" value="1"/>
</dbReference>
<feature type="transmembrane region" description="Helical" evidence="15">
    <location>
        <begin position="31"/>
        <end position="56"/>
    </location>
</feature>
<dbReference type="NCBIfam" id="NF005141">
    <property type="entry name" value="PRK06590.1"/>
    <property type="match status" value="1"/>
</dbReference>
<protein>
    <recommendedName>
        <fullName evidence="3">NADH-ubiquinone oxidoreductase chain 5</fullName>
        <ecNumber evidence="2">7.1.1.2</ecNumber>
    </recommendedName>
</protein>
<reference evidence="19" key="1">
    <citation type="submission" date="2020-07" db="EMBL/GenBank/DDBJ databases">
        <title>Huge and variable diversity of episymbiotic CPR bacteria and DPANN archaea in groundwater ecosystems.</title>
        <authorList>
            <person name="He C.Y."/>
            <person name="Keren R."/>
            <person name="Whittaker M."/>
            <person name="Farag I.F."/>
            <person name="Doudna J."/>
            <person name="Cate J.H.D."/>
            <person name="Banfield J.F."/>
        </authorList>
    </citation>
    <scope>NUCLEOTIDE SEQUENCE</scope>
    <source>
        <strain evidence="19">NC_groundwater_1482_Ag_S-0.65um_47_24</strain>
    </source>
</reference>